<dbReference type="GO" id="GO:0016567">
    <property type="term" value="P:protein ubiquitination"/>
    <property type="evidence" value="ECO:0007669"/>
    <property type="project" value="UniProtKB-UniPathway"/>
</dbReference>
<dbReference type="VEuPathDB" id="FungiDB:PSTT_16525"/>
<protein>
    <recommendedName>
        <fullName evidence="2">F-box domain-containing protein</fullName>
    </recommendedName>
</protein>
<dbReference type="Pfam" id="PF12014">
    <property type="entry name" value="Cyclin_D1_bind"/>
    <property type="match status" value="1"/>
</dbReference>
<dbReference type="InterPro" id="IPR052301">
    <property type="entry name" value="SCF_F-box/WD-repeat"/>
</dbReference>
<dbReference type="VEuPathDB" id="FungiDB:PSHT_13342"/>
<dbReference type="Proteomes" id="UP000239156">
    <property type="component" value="Unassembled WGS sequence"/>
</dbReference>
<evidence type="ECO:0000259" key="2">
    <source>
        <dbReference type="PROSITE" id="PS50181"/>
    </source>
</evidence>
<dbReference type="PANTHER" id="PTHR14381:SF1">
    <property type="entry name" value="F-BOX_WD REPEAT-CONTAINING PROTEIN 4"/>
    <property type="match status" value="1"/>
</dbReference>
<feature type="domain" description="F-box" evidence="2">
    <location>
        <begin position="2"/>
        <end position="48"/>
    </location>
</feature>
<dbReference type="Pfam" id="PF12937">
    <property type="entry name" value="F-box-like"/>
    <property type="match status" value="1"/>
</dbReference>
<dbReference type="InterPro" id="IPR001810">
    <property type="entry name" value="F-box_dom"/>
</dbReference>
<feature type="region of interest" description="Disordered" evidence="1">
    <location>
        <begin position="298"/>
        <end position="346"/>
    </location>
</feature>
<accession>A0A2S4UCK8</accession>
<evidence type="ECO:0000256" key="1">
    <source>
        <dbReference type="SAM" id="MobiDB-lite"/>
    </source>
</evidence>
<dbReference type="EMBL" id="PKSL01000372">
    <property type="protein sequence ID" value="POV95000.1"/>
    <property type="molecule type" value="Genomic_DNA"/>
</dbReference>
<dbReference type="GO" id="GO:0019005">
    <property type="term" value="C:SCF ubiquitin ligase complex"/>
    <property type="evidence" value="ECO:0007669"/>
    <property type="project" value="TreeGrafter"/>
</dbReference>
<comment type="caution">
    <text evidence="3">The sequence shown here is derived from an EMBL/GenBank/DDBJ whole genome shotgun (WGS) entry which is preliminary data.</text>
</comment>
<gene>
    <name evidence="3" type="ORF">PSTT_16525</name>
</gene>
<evidence type="ECO:0000313" key="4">
    <source>
        <dbReference type="Proteomes" id="UP000239156"/>
    </source>
</evidence>
<proteinExistence type="predicted"/>
<dbReference type="SUPFAM" id="SSF81383">
    <property type="entry name" value="F-box domain"/>
    <property type="match status" value="1"/>
</dbReference>
<dbReference type="PANTHER" id="PTHR14381">
    <property type="entry name" value="DACTYLIN"/>
    <property type="match status" value="1"/>
</dbReference>
<dbReference type="AlphaFoldDB" id="A0A2S4UCK8"/>
<dbReference type="GO" id="GO:0031146">
    <property type="term" value="P:SCF-dependent proteasomal ubiquitin-dependent protein catabolic process"/>
    <property type="evidence" value="ECO:0007669"/>
    <property type="project" value="TreeGrafter"/>
</dbReference>
<sequence>MTIRLDGLPADILEQIIDALDLRTISRLSRTSKLLLRLTTTDSRWRKICKSLVGPWRLHPQVDDKYDWTLDPDCYPQSQFDNNPKSPAYYYPDWYTFTTRFLIPHFDFLVSWHVSNISPLGQLILITYDTNNGRLVAQEIKCKNIYSLRTRTRQTTTDPGQPTDNRPTWPTWLPLNSIQIYPNQTEYNLVNGPNRFSFDIFKPVFEFSPFFEIVPIEPHYRLSGLPSDYEHITLQKPELVRRPWNDLGHRFTDTPFFEPTKLIGSRTNILSRSILDNGFDLVTHANQEEETEFCSITLASSSSRSTTDEGEENPATIDHEVANRDEGRIRYQGGRGGTRRGPRTSNILLGGRTYTTNRAGTLRPVVDLPIEYYPYNGPFPHTPSKPAGIHGLWVGTYGSHGTEFGHLMSQYDSSSGQNHIYFVKITGDLNVPAGQISWKFPCLDGDQIVPVSIDHAISGDLGDQIDDDDDGHWMRGLGQVANTNYEEPGWINTKIQFISNPPHSPHHSGASSGSSVEDRLSGVDQIRVKWIELGKVSTFFKVDLLS</sequence>
<dbReference type="PROSITE" id="PS50181">
    <property type="entry name" value="FBOX"/>
    <property type="match status" value="1"/>
</dbReference>
<feature type="compositionally biased region" description="Basic and acidic residues" evidence="1">
    <location>
        <begin position="317"/>
        <end position="329"/>
    </location>
</feature>
<organism evidence="3 4">
    <name type="scientific">Puccinia striiformis</name>
    <dbReference type="NCBI Taxonomy" id="27350"/>
    <lineage>
        <taxon>Eukaryota</taxon>
        <taxon>Fungi</taxon>
        <taxon>Dikarya</taxon>
        <taxon>Basidiomycota</taxon>
        <taxon>Pucciniomycotina</taxon>
        <taxon>Pucciniomycetes</taxon>
        <taxon>Pucciniales</taxon>
        <taxon>Pucciniaceae</taxon>
        <taxon>Puccinia</taxon>
    </lineage>
</organism>
<dbReference type="InterPro" id="IPR036047">
    <property type="entry name" value="F-box-like_dom_sf"/>
</dbReference>
<name>A0A2S4UCK8_9BASI</name>
<keyword evidence="4" id="KW-1185">Reference proteome</keyword>
<evidence type="ECO:0000313" key="3">
    <source>
        <dbReference type="EMBL" id="POV95000.1"/>
    </source>
</evidence>
<reference evidence="3" key="1">
    <citation type="submission" date="2017-12" db="EMBL/GenBank/DDBJ databases">
        <title>Gene loss provides genomic basis for host adaptation in cereal stripe rust fungi.</title>
        <authorList>
            <person name="Xia C."/>
        </authorList>
    </citation>
    <scope>NUCLEOTIDE SEQUENCE [LARGE SCALE GENOMIC DNA]</scope>
    <source>
        <strain evidence="3">93-210</strain>
    </source>
</reference>
<dbReference type="Gene3D" id="1.20.1280.50">
    <property type="match status" value="1"/>
</dbReference>
<dbReference type="UniPathway" id="UPA00143"/>